<dbReference type="PROSITE" id="PS52004">
    <property type="entry name" value="KS3_2"/>
    <property type="match status" value="1"/>
</dbReference>
<dbReference type="EMBL" id="CABFNS010000848">
    <property type="protein sequence ID" value="VUC32259.1"/>
    <property type="molecule type" value="Genomic_DNA"/>
</dbReference>
<reference evidence="6 7" key="1">
    <citation type="submission" date="2019-06" db="EMBL/GenBank/DDBJ databases">
        <authorList>
            <person name="Broberg M."/>
        </authorList>
    </citation>
    <scope>NUCLEOTIDE SEQUENCE [LARGE SCALE GENOMIC DNA]</scope>
</reference>
<dbReference type="PANTHER" id="PTHR43775:SF21">
    <property type="entry name" value="NON-REDUCING POLYKETIDE SYNTHASE AUSA-RELATED"/>
    <property type="match status" value="1"/>
</dbReference>
<proteinExistence type="inferred from homology"/>
<keyword evidence="2" id="KW-0597">Phosphoprotein</keyword>
<dbReference type="CDD" id="cd00833">
    <property type="entry name" value="PKS"/>
    <property type="match status" value="1"/>
</dbReference>
<evidence type="ECO:0000256" key="3">
    <source>
        <dbReference type="RuleBase" id="RU003694"/>
    </source>
</evidence>
<dbReference type="Gene3D" id="3.40.47.10">
    <property type="match status" value="1"/>
</dbReference>
<organism evidence="6 7">
    <name type="scientific">Bionectria ochroleuca</name>
    <name type="common">Gliocladium roseum</name>
    <dbReference type="NCBI Taxonomy" id="29856"/>
    <lineage>
        <taxon>Eukaryota</taxon>
        <taxon>Fungi</taxon>
        <taxon>Dikarya</taxon>
        <taxon>Ascomycota</taxon>
        <taxon>Pezizomycotina</taxon>
        <taxon>Sordariomycetes</taxon>
        <taxon>Hypocreomycetidae</taxon>
        <taxon>Hypocreales</taxon>
        <taxon>Bionectriaceae</taxon>
        <taxon>Clonostachys</taxon>
    </lineage>
</organism>
<dbReference type="InterPro" id="IPR016039">
    <property type="entry name" value="Thiolase-like"/>
</dbReference>
<dbReference type="SMART" id="SM00825">
    <property type="entry name" value="PKS_KS"/>
    <property type="match status" value="1"/>
</dbReference>
<dbReference type="SUPFAM" id="SSF53901">
    <property type="entry name" value="Thiolase-like"/>
    <property type="match status" value="1"/>
</dbReference>
<keyword evidence="3" id="KW-0808">Transferase</keyword>
<dbReference type="InterPro" id="IPR050091">
    <property type="entry name" value="PKS_NRPS_Biosynth_Enz"/>
</dbReference>
<dbReference type="Pfam" id="PF00109">
    <property type="entry name" value="ketoacyl-synt"/>
    <property type="match status" value="1"/>
</dbReference>
<evidence type="ECO:0000259" key="5">
    <source>
        <dbReference type="PROSITE" id="PS52004"/>
    </source>
</evidence>
<name>A0ABY6UMP3_BIOOC</name>
<comment type="similarity">
    <text evidence="3">Belongs to the thiolase-like superfamily. Beta-ketoacyl-ACP synthases family.</text>
</comment>
<gene>
    <name evidence="6" type="ORF">CLO192961_LOCUS324616</name>
</gene>
<evidence type="ECO:0000256" key="4">
    <source>
        <dbReference type="SAM" id="MobiDB-lite"/>
    </source>
</evidence>
<keyword evidence="1" id="KW-0596">Phosphopantetheine</keyword>
<dbReference type="Pfam" id="PF02801">
    <property type="entry name" value="Ketoacyl-synt_C"/>
    <property type="match status" value="1"/>
</dbReference>
<dbReference type="Proteomes" id="UP000766486">
    <property type="component" value="Unassembled WGS sequence"/>
</dbReference>
<accession>A0ABY6UMP3</accession>
<dbReference type="InterPro" id="IPR014030">
    <property type="entry name" value="Ketoacyl_synth_N"/>
</dbReference>
<dbReference type="InterPro" id="IPR032821">
    <property type="entry name" value="PKS_assoc"/>
</dbReference>
<evidence type="ECO:0000256" key="1">
    <source>
        <dbReference type="ARBA" id="ARBA00022450"/>
    </source>
</evidence>
<keyword evidence="7" id="KW-1185">Reference proteome</keyword>
<dbReference type="Pfam" id="PF16197">
    <property type="entry name" value="KAsynt_C_assoc"/>
    <property type="match status" value="1"/>
</dbReference>
<feature type="domain" description="Ketosynthase family 3 (KS3)" evidence="5">
    <location>
        <begin position="34"/>
        <end position="455"/>
    </location>
</feature>
<feature type="region of interest" description="Disordered" evidence="4">
    <location>
        <begin position="537"/>
        <end position="557"/>
    </location>
</feature>
<dbReference type="InterPro" id="IPR014031">
    <property type="entry name" value="Ketoacyl_synth_C"/>
</dbReference>
<evidence type="ECO:0000313" key="7">
    <source>
        <dbReference type="Proteomes" id="UP000766486"/>
    </source>
</evidence>
<dbReference type="PANTHER" id="PTHR43775">
    <property type="entry name" value="FATTY ACID SYNTHASE"/>
    <property type="match status" value="1"/>
</dbReference>
<sequence>MADISTSPMITLKKMNISHENLEIQTAANYEYRASDIAIVGVGFDFPNGSNLAQFWQGLLDNKSFARETPLDRYTREQTAPMSKNVPNHGNFLANPWEFDNALFGISPREAMAMDPQQRLLLQCSYHALEHAGYVPDSTQSTRRETFGCFVGVATGDYASRASEDLDVYHSTGTLRAFLSGRLSYFFGMSGPSVVVDTACSGSLVAIHQACRALAAGECKSALAGGVNVICGPEMQSGLARSHFLSPESQCRPFDASADGYCRGEGCGIVVLKLLSDALADNDRILGVIKGTGVNQSGNAHSITHPHKESQVQLINRVLKQSMVFPHTVGAAEAHGTGTKAGDPVEFSSLTSIFGTTATRTNPFIISSLKGNIGHTEAASGAAGLIKLLMMVTTGEIPRQAGLDMVNPKIVAMMHEGIQIPQSTTPWPRVAGRPRRAVLNNFGASGSNACLILEEHLQPKPSDEPPSRSSHVFFLSAKDQAAFARQRAAVIKQLEEYDEATRDICYTSIRRELHQTRLVVAVESRKQLLEVLRDPNIQPEDIHQGPPKPGTFLSTGS</sequence>
<comment type="caution">
    <text evidence="6">The sequence shown here is derived from an EMBL/GenBank/DDBJ whole genome shotgun (WGS) entry which is preliminary data.</text>
</comment>
<dbReference type="InterPro" id="IPR020841">
    <property type="entry name" value="PKS_Beta-ketoAc_synthase_dom"/>
</dbReference>
<protein>
    <recommendedName>
        <fullName evidence="5">Ketosynthase family 3 (KS3) domain-containing protein</fullName>
    </recommendedName>
</protein>
<evidence type="ECO:0000313" key="6">
    <source>
        <dbReference type="EMBL" id="VUC32259.1"/>
    </source>
</evidence>
<evidence type="ECO:0000256" key="2">
    <source>
        <dbReference type="ARBA" id="ARBA00022553"/>
    </source>
</evidence>